<evidence type="ECO:0000313" key="1">
    <source>
        <dbReference type="EMBL" id="MBB5191742.1"/>
    </source>
</evidence>
<proteinExistence type="predicted"/>
<protein>
    <submittedName>
        <fullName evidence="1">Uncharacterized protein</fullName>
    </submittedName>
</protein>
<comment type="caution">
    <text evidence="1">The sequence shown here is derived from an EMBL/GenBank/DDBJ whole genome shotgun (WGS) entry which is preliminary data.</text>
</comment>
<keyword evidence="2" id="KW-1185">Reference proteome</keyword>
<gene>
    <name evidence="1" type="ORF">HNQ50_002472</name>
</gene>
<evidence type="ECO:0000313" key="2">
    <source>
        <dbReference type="Proteomes" id="UP000543030"/>
    </source>
</evidence>
<accession>A0A840RHJ4</accession>
<sequence>MVLALVGIGGVISASIRDDALPVVITLIHISCAIGDPCTRPVRGILFQLVPDIPHGQQWDIAGYVGTNLEFCHFGFVKLHYEVDRAP</sequence>
<dbReference type="AlphaFoldDB" id="A0A840RHJ4"/>
<reference evidence="1 2" key="1">
    <citation type="submission" date="2020-08" db="EMBL/GenBank/DDBJ databases">
        <title>Genomic Encyclopedia of Type Strains, Phase IV (KMG-IV): sequencing the most valuable type-strain genomes for metagenomic binning, comparative biology and taxonomic classification.</title>
        <authorList>
            <person name="Goeker M."/>
        </authorList>
    </citation>
    <scope>NUCLEOTIDE SEQUENCE [LARGE SCALE GENOMIC DNA]</scope>
    <source>
        <strain evidence="1 2">DSM 18233</strain>
    </source>
</reference>
<organism evidence="1 2">
    <name type="scientific">Silvimonas terrae</name>
    <dbReference type="NCBI Taxonomy" id="300266"/>
    <lineage>
        <taxon>Bacteria</taxon>
        <taxon>Pseudomonadati</taxon>
        <taxon>Pseudomonadota</taxon>
        <taxon>Betaproteobacteria</taxon>
        <taxon>Neisseriales</taxon>
        <taxon>Chitinibacteraceae</taxon>
        <taxon>Silvimonas</taxon>
    </lineage>
</organism>
<dbReference type="EMBL" id="JACHHN010000004">
    <property type="protein sequence ID" value="MBB5191742.1"/>
    <property type="molecule type" value="Genomic_DNA"/>
</dbReference>
<name>A0A840RHJ4_9NEIS</name>
<dbReference type="RefSeq" id="WP_246428687.1">
    <property type="nucleotide sequence ID" value="NZ_JACHHN010000004.1"/>
</dbReference>
<dbReference type="Proteomes" id="UP000543030">
    <property type="component" value="Unassembled WGS sequence"/>
</dbReference>